<feature type="region of interest" description="Disordered" evidence="1">
    <location>
        <begin position="99"/>
        <end position="122"/>
    </location>
</feature>
<dbReference type="Proteomes" id="UP000076837">
    <property type="component" value="Unassembled WGS sequence"/>
</dbReference>
<feature type="compositionally biased region" description="Pro residues" evidence="1">
    <location>
        <begin position="256"/>
        <end position="267"/>
    </location>
</feature>
<feature type="region of interest" description="Disordered" evidence="1">
    <location>
        <begin position="255"/>
        <end position="284"/>
    </location>
</feature>
<protein>
    <submittedName>
        <fullName evidence="2">Uncharacterized protein</fullName>
    </submittedName>
</protein>
<evidence type="ECO:0000256" key="1">
    <source>
        <dbReference type="SAM" id="MobiDB-lite"/>
    </source>
</evidence>
<name>A0A163EQ17_DIDRA</name>
<evidence type="ECO:0000313" key="2">
    <source>
        <dbReference type="EMBL" id="KZM23836.1"/>
    </source>
</evidence>
<proteinExistence type="predicted"/>
<feature type="region of interest" description="Disordered" evidence="1">
    <location>
        <begin position="1"/>
        <end position="82"/>
    </location>
</feature>
<evidence type="ECO:0000313" key="3">
    <source>
        <dbReference type="Proteomes" id="UP000076837"/>
    </source>
</evidence>
<sequence length="284" mass="31175">MVTSPSFDPWRESPSNKSTLSVQSSPLGRDPVDAQQTRSPAIPSCADLTDTPPPRPQFERAISSPRLSSHPEAPRYSTSVDIDSDTFTDTSLLYSNIQRAGPQFNASGPTDQSRRSPSSTNVYDINGTLELCSRRRRTNVRDKSPCARIAARRSRIQPNIESYYDYIMPDQVNDGTGVDTNTVNPNPGALPSRFLARTIAAMQNLQISSPSSTSDVAPSTPERYEVHFEYPVVTFIHSPVSSTSNVPAVCVRACGTPPPPSRKPPARSPDERVKMPDHYPACER</sequence>
<accession>A0A163EQ17</accession>
<comment type="caution">
    <text evidence="2">The sequence shown here is derived from an EMBL/GenBank/DDBJ whole genome shotgun (WGS) entry which is preliminary data.</text>
</comment>
<reference evidence="2 3" key="1">
    <citation type="journal article" date="2016" name="Sci. Rep.">
        <title>Draft genome sequencing and secretome analysis of fungal phytopathogen Ascochyta rabiei provides insight into the necrotrophic effector repertoire.</title>
        <authorList>
            <person name="Verma S."/>
            <person name="Gazara R.K."/>
            <person name="Nizam S."/>
            <person name="Parween S."/>
            <person name="Chattopadhyay D."/>
            <person name="Verma P.K."/>
        </authorList>
    </citation>
    <scope>NUCLEOTIDE SEQUENCE [LARGE SCALE GENOMIC DNA]</scope>
    <source>
        <strain evidence="2 3">ArDII</strain>
    </source>
</reference>
<organism evidence="2 3">
    <name type="scientific">Didymella rabiei</name>
    <name type="common">Chickpea ascochyta blight fungus</name>
    <name type="synonym">Mycosphaerella rabiei</name>
    <dbReference type="NCBI Taxonomy" id="5454"/>
    <lineage>
        <taxon>Eukaryota</taxon>
        <taxon>Fungi</taxon>
        <taxon>Dikarya</taxon>
        <taxon>Ascomycota</taxon>
        <taxon>Pezizomycotina</taxon>
        <taxon>Dothideomycetes</taxon>
        <taxon>Pleosporomycetidae</taxon>
        <taxon>Pleosporales</taxon>
        <taxon>Pleosporineae</taxon>
        <taxon>Didymellaceae</taxon>
        <taxon>Ascochyta</taxon>
    </lineage>
</organism>
<dbReference type="AlphaFoldDB" id="A0A163EQ17"/>
<feature type="compositionally biased region" description="Polar residues" evidence="1">
    <location>
        <begin position="13"/>
        <end position="26"/>
    </location>
</feature>
<feature type="compositionally biased region" description="Basic and acidic residues" evidence="1">
    <location>
        <begin position="268"/>
        <end position="284"/>
    </location>
</feature>
<gene>
    <name evidence="2" type="ORF">ST47_g5052</name>
</gene>
<dbReference type="EMBL" id="JYNV01000182">
    <property type="protein sequence ID" value="KZM23836.1"/>
    <property type="molecule type" value="Genomic_DNA"/>
</dbReference>
<keyword evidence="3" id="KW-1185">Reference proteome</keyword>